<dbReference type="PANTHER" id="PTHR45773:SF10">
    <property type="match status" value="1"/>
</dbReference>
<dbReference type="OMA" id="LWYCNPN"/>
<name>A0A8B7XT58_ACAPL</name>
<organism evidence="11 12">
    <name type="scientific">Acanthaster planci</name>
    <name type="common">Crown-of-thorns starfish</name>
    <dbReference type="NCBI Taxonomy" id="133434"/>
    <lineage>
        <taxon>Eukaryota</taxon>
        <taxon>Metazoa</taxon>
        <taxon>Echinodermata</taxon>
        <taxon>Eleutherozoa</taxon>
        <taxon>Asterozoa</taxon>
        <taxon>Asteroidea</taxon>
        <taxon>Valvatacea</taxon>
        <taxon>Valvatida</taxon>
        <taxon>Acanthasteridae</taxon>
        <taxon>Acanthaster</taxon>
    </lineage>
</organism>
<evidence type="ECO:0000256" key="6">
    <source>
        <dbReference type="ARBA" id="ARBA00022989"/>
    </source>
</evidence>
<evidence type="ECO:0000313" key="11">
    <source>
        <dbReference type="Proteomes" id="UP000694845"/>
    </source>
</evidence>
<feature type="chain" id="PRO_5044665468" evidence="10">
    <location>
        <begin position="22"/>
        <end position="639"/>
    </location>
</feature>
<dbReference type="GO" id="GO:0016020">
    <property type="term" value="C:membrane"/>
    <property type="evidence" value="ECO:0007669"/>
    <property type="project" value="UniProtKB-SubCell"/>
</dbReference>
<evidence type="ECO:0000313" key="14">
    <source>
        <dbReference type="RefSeq" id="XP_022083394.1"/>
    </source>
</evidence>
<dbReference type="RefSeq" id="XP_022083393.1">
    <property type="nucleotide sequence ID" value="XM_022227701.1"/>
</dbReference>
<keyword evidence="3 9" id="KW-0812">Transmembrane</keyword>
<evidence type="ECO:0000256" key="3">
    <source>
        <dbReference type="ARBA" id="ARBA00022692"/>
    </source>
</evidence>
<dbReference type="AlphaFoldDB" id="A0A8B7XT58"/>
<reference evidence="12 13" key="1">
    <citation type="submission" date="2025-04" db="UniProtKB">
        <authorList>
            <consortium name="RefSeq"/>
        </authorList>
    </citation>
    <scope>IDENTIFICATION</scope>
</reference>
<dbReference type="RefSeq" id="XP_022083395.1">
    <property type="nucleotide sequence ID" value="XM_022227703.1"/>
</dbReference>
<proteinExistence type="predicted"/>
<evidence type="ECO:0000256" key="5">
    <source>
        <dbReference type="ARBA" id="ARBA00022737"/>
    </source>
</evidence>
<accession>A0A8B7XT58</accession>
<keyword evidence="2" id="KW-0433">Leucine-rich repeat</keyword>
<keyword evidence="4 10" id="KW-0732">Signal</keyword>
<dbReference type="Gene3D" id="3.80.10.10">
    <property type="entry name" value="Ribonuclease Inhibitor"/>
    <property type="match status" value="2"/>
</dbReference>
<dbReference type="GeneID" id="110975313"/>
<evidence type="ECO:0000313" key="13">
    <source>
        <dbReference type="RefSeq" id="XP_022083393.1"/>
    </source>
</evidence>
<evidence type="ECO:0000256" key="1">
    <source>
        <dbReference type="ARBA" id="ARBA00004479"/>
    </source>
</evidence>
<evidence type="ECO:0000256" key="2">
    <source>
        <dbReference type="ARBA" id="ARBA00022614"/>
    </source>
</evidence>
<sequence>MEFTASQVFSIVLLSVIRVDASQDASCNVTCEYTAWALDANCRNRGLTEVPLECSQSEMVDLRNNDLTYLGPGSFAGYRSLRYVDLEFNQISNIASGAFEECISLQNIYLQFNSLYEVTGRAFEGASDLKQLFLNQNSITYMHPDAFVGLDKLSGLYIGHNDISNLHALVFRNTPLLKYLHMGDNGLTAFPAGIFHGLTKLKYMNAENNNLRSIDGSLFESLENLEELNLSGNLIVSVTNFPILPQFKIFDLFENHLNDIDDLAAKINRLDQLYLAKNDNLNCTCSVDPIRVWVTNHLTDEGVDILRANVTCGWPQHLNGDPLCNLTKSSLCPAPEKFSLAGVQPFNQITTVKSFKGKSNDISADEPRMSQNSGLNLVILSMVVAVITAVFVILALLILITYLKCRTHKHQQAHKVPQGLRQQQQEGHAHASQVHKVPNRQIQDDDGAYEPVCFRPSSPPDSAFGSQDDVFAVEEEEAQSCLEPTYRVPPYGSENSNEFGNPSPPYMTFEECKVKYASPSQDSLTVDEEPPPLGKDWLITDPFIKHMRENQAVCNSEAHTPLPLKQMATPYISHHVFVRFFHSPRHDQYPIPQEVHVLKPLCNQHDQDETPGQAKEHAQTLSTSPFQNSSSKIPFINCA</sequence>
<dbReference type="Pfam" id="PF13855">
    <property type="entry name" value="LRR_8"/>
    <property type="match status" value="2"/>
</dbReference>
<evidence type="ECO:0000313" key="15">
    <source>
        <dbReference type="RefSeq" id="XP_022083395.1"/>
    </source>
</evidence>
<dbReference type="InterPro" id="IPR003591">
    <property type="entry name" value="Leu-rich_rpt_typical-subtyp"/>
</dbReference>
<evidence type="ECO:0000313" key="12">
    <source>
        <dbReference type="RefSeq" id="XP_022083392.1"/>
    </source>
</evidence>
<dbReference type="InterPro" id="IPR032675">
    <property type="entry name" value="LRR_dom_sf"/>
</dbReference>
<evidence type="ECO:0000256" key="8">
    <source>
        <dbReference type="SAM" id="MobiDB-lite"/>
    </source>
</evidence>
<dbReference type="Proteomes" id="UP000694845">
    <property type="component" value="Unplaced"/>
</dbReference>
<evidence type="ECO:0000256" key="9">
    <source>
        <dbReference type="SAM" id="Phobius"/>
    </source>
</evidence>
<dbReference type="RefSeq" id="XP_022083392.1">
    <property type="nucleotide sequence ID" value="XM_022227700.1"/>
</dbReference>
<keyword evidence="11" id="KW-1185">Reference proteome</keyword>
<dbReference type="SMART" id="SM00369">
    <property type="entry name" value="LRR_TYP"/>
    <property type="match status" value="8"/>
</dbReference>
<protein>
    <submittedName>
        <fullName evidence="12 13">Platelet glycoprotein V-like</fullName>
    </submittedName>
</protein>
<feature type="region of interest" description="Disordered" evidence="8">
    <location>
        <begin position="414"/>
        <end position="466"/>
    </location>
</feature>
<comment type="subcellular location">
    <subcellularLocation>
        <location evidence="1">Membrane</location>
        <topology evidence="1">Single-pass type I membrane protein</topology>
    </subcellularLocation>
</comment>
<dbReference type="RefSeq" id="XP_022083394.1">
    <property type="nucleotide sequence ID" value="XM_022227702.1"/>
</dbReference>
<keyword evidence="7 9" id="KW-0472">Membrane</keyword>
<dbReference type="GO" id="GO:0007409">
    <property type="term" value="P:axonogenesis"/>
    <property type="evidence" value="ECO:0007669"/>
    <property type="project" value="TreeGrafter"/>
</dbReference>
<dbReference type="KEGG" id="aplc:110975313"/>
<evidence type="ECO:0000256" key="10">
    <source>
        <dbReference type="SAM" id="SignalP"/>
    </source>
</evidence>
<evidence type="ECO:0000256" key="4">
    <source>
        <dbReference type="ARBA" id="ARBA00022729"/>
    </source>
</evidence>
<dbReference type="InterPro" id="IPR001611">
    <property type="entry name" value="Leu-rich_rpt"/>
</dbReference>
<dbReference type="OrthoDB" id="2190652at2759"/>
<dbReference type="PROSITE" id="PS51450">
    <property type="entry name" value="LRR"/>
    <property type="match status" value="1"/>
</dbReference>
<dbReference type="PANTHER" id="PTHR45773">
    <property type="entry name" value="SLIT AND NTRK-LIKE PROTEIN 4-RELATED"/>
    <property type="match status" value="1"/>
</dbReference>
<feature type="signal peptide" evidence="10">
    <location>
        <begin position="1"/>
        <end position="21"/>
    </location>
</feature>
<dbReference type="SUPFAM" id="SSF52058">
    <property type="entry name" value="L domain-like"/>
    <property type="match status" value="1"/>
</dbReference>
<evidence type="ECO:0000256" key="7">
    <source>
        <dbReference type="ARBA" id="ARBA00023136"/>
    </source>
</evidence>
<keyword evidence="5" id="KW-0677">Repeat</keyword>
<keyword evidence="6 9" id="KW-1133">Transmembrane helix</keyword>
<feature type="compositionally biased region" description="Polar residues" evidence="8">
    <location>
        <begin position="619"/>
        <end position="630"/>
    </location>
</feature>
<gene>
    <name evidence="12 13 14 15" type="primary">LOC110975313</name>
</gene>
<feature type="region of interest" description="Disordered" evidence="8">
    <location>
        <begin position="604"/>
        <end position="630"/>
    </location>
</feature>
<dbReference type="GO" id="GO:0051965">
    <property type="term" value="P:positive regulation of synapse assembly"/>
    <property type="evidence" value="ECO:0007669"/>
    <property type="project" value="TreeGrafter"/>
</dbReference>
<feature type="transmembrane region" description="Helical" evidence="9">
    <location>
        <begin position="377"/>
        <end position="403"/>
    </location>
</feature>